<evidence type="ECO:0000259" key="9">
    <source>
        <dbReference type="Pfam" id="PF12706"/>
    </source>
</evidence>
<reference evidence="12 13" key="1">
    <citation type="submission" date="2017-07" db="EMBL/GenBank/DDBJ databases">
        <title>Draft genome sequence of aerobic hyperthermophilic archaea, Pyrobaculum aerophilum YKB31 and YKB32.</title>
        <authorList>
            <person name="Mochizuki T."/>
            <person name="Berliner A.J."/>
            <person name="Yoshida-Takashima Y."/>
            <person name="Takaki Y."/>
            <person name="Nunoura T."/>
            <person name="Takai K."/>
        </authorList>
    </citation>
    <scope>NUCLEOTIDE SEQUENCE [LARGE SCALE GENOMIC DNA]</scope>
    <source>
        <strain evidence="10 13">YKB31</strain>
        <strain evidence="11 12">YKB32</strain>
    </source>
</reference>
<feature type="active site" description="Proton acceptor" evidence="8">
    <location>
        <position position="68"/>
    </location>
</feature>
<evidence type="ECO:0000256" key="7">
    <source>
        <dbReference type="ARBA" id="ARBA00022833"/>
    </source>
</evidence>
<evidence type="ECO:0000313" key="11">
    <source>
        <dbReference type="EMBL" id="RFA97524.1"/>
    </source>
</evidence>
<keyword evidence="6 8" id="KW-0378">Hydrolase</keyword>
<evidence type="ECO:0000256" key="8">
    <source>
        <dbReference type="HAMAP-Rule" id="MF_01818"/>
    </source>
</evidence>
<dbReference type="PANTHER" id="PTHR46018:SF2">
    <property type="entry name" value="ZINC PHOSPHODIESTERASE ELAC PROTEIN 1"/>
    <property type="match status" value="1"/>
</dbReference>
<evidence type="ECO:0000256" key="3">
    <source>
        <dbReference type="ARBA" id="ARBA00022722"/>
    </source>
</evidence>
<feature type="binding site" evidence="8">
    <location>
        <position position="124"/>
    </location>
    <ligand>
        <name>Zn(2+)</name>
        <dbReference type="ChEBI" id="CHEBI:29105"/>
        <label>1</label>
        <note>catalytic</note>
    </ligand>
</feature>
<dbReference type="InterPro" id="IPR001279">
    <property type="entry name" value="Metallo-B-lactamas"/>
</dbReference>
<comment type="caution">
    <text evidence="11">The sequence shown here is derived from an EMBL/GenBank/DDBJ whole genome shotgun (WGS) entry which is preliminary data.</text>
</comment>
<dbReference type="Gene3D" id="3.60.15.10">
    <property type="entry name" value="Ribonuclease Z/Hydroxyacylglutathione hydrolase-like"/>
    <property type="match status" value="1"/>
</dbReference>
<keyword evidence="2 8" id="KW-0819">tRNA processing</keyword>
<keyword evidence="5 8" id="KW-0255">Endonuclease</keyword>
<dbReference type="InterPro" id="IPR036866">
    <property type="entry name" value="RibonucZ/Hydroxyglut_hydro"/>
</dbReference>
<dbReference type="EMBL" id="NMUF01000025">
    <property type="protein sequence ID" value="RFA97524.1"/>
    <property type="molecule type" value="Genomic_DNA"/>
</dbReference>
<comment type="cofactor">
    <cofactor evidence="8">
        <name>Zn(2+)</name>
        <dbReference type="ChEBI" id="CHEBI:29105"/>
    </cofactor>
    <text evidence="8">Binds 2 Zn(2+) ions.</text>
</comment>
<comment type="similarity">
    <text evidence="8">Belongs to the RNase Z family.</text>
</comment>
<dbReference type="Pfam" id="PF12706">
    <property type="entry name" value="Lactamase_B_2"/>
    <property type="match status" value="1"/>
</dbReference>
<feature type="binding site" evidence="8">
    <location>
        <position position="68"/>
    </location>
    <ligand>
        <name>Zn(2+)</name>
        <dbReference type="ChEBI" id="CHEBI:29105"/>
        <label>2</label>
        <note>catalytic</note>
    </ligand>
</feature>
<feature type="binding site" evidence="8">
    <location>
        <position position="191"/>
    </location>
    <ligand>
        <name>Zn(2+)</name>
        <dbReference type="ChEBI" id="CHEBI:29105"/>
        <label>1</label>
        <note>catalytic</note>
    </ligand>
</feature>
<feature type="binding site" evidence="8">
    <location>
        <position position="64"/>
    </location>
    <ligand>
        <name>Zn(2+)</name>
        <dbReference type="ChEBI" id="CHEBI:29105"/>
        <label>1</label>
        <note>catalytic</note>
    </ligand>
</feature>
<dbReference type="HAMAP" id="MF_01818">
    <property type="entry name" value="RNase_Z_BN"/>
    <property type="match status" value="1"/>
</dbReference>
<gene>
    <name evidence="8" type="primary">rnz</name>
    <name evidence="10" type="ORF">CGL51_14590</name>
    <name evidence="11" type="ORF">CGL52_08995</name>
</gene>
<dbReference type="Proteomes" id="UP000257123">
    <property type="component" value="Unassembled WGS sequence"/>
</dbReference>
<feature type="binding site" evidence="8">
    <location>
        <position position="66"/>
    </location>
    <ligand>
        <name>Zn(2+)</name>
        <dbReference type="ChEBI" id="CHEBI:29105"/>
        <label>1</label>
        <note>catalytic</note>
    </ligand>
</feature>
<evidence type="ECO:0000313" key="13">
    <source>
        <dbReference type="Proteomes" id="UP000257123"/>
    </source>
</evidence>
<keyword evidence="4 8" id="KW-0479">Metal-binding</keyword>
<name>A0A371R1Y1_9CREN</name>
<organism evidence="11 12">
    <name type="scientific">Pyrobaculum aerophilum</name>
    <dbReference type="NCBI Taxonomy" id="13773"/>
    <lineage>
        <taxon>Archaea</taxon>
        <taxon>Thermoproteota</taxon>
        <taxon>Thermoprotei</taxon>
        <taxon>Thermoproteales</taxon>
        <taxon>Thermoproteaceae</taxon>
        <taxon>Pyrobaculum</taxon>
    </lineage>
</organism>
<dbReference type="EMBL" id="NMUE01000099">
    <property type="protein sequence ID" value="RFA92338.1"/>
    <property type="molecule type" value="Genomic_DNA"/>
</dbReference>
<dbReference type="PANTHER" id="PTHR46018">
    <property type="entry name" value="ZINC PHOSPHODIESTERASE ELAC PROTEIN 1"/>
    <property type="match status" value="1"/>
</dbReference>
<evidence type="ECO:0000256" key="2">
    <source>
        <dbReference type="ARBA" id="ARBA00022694"/>
    </source>
</evidence>
<evidence type="ECO:0000256" key="1">
    <source>
        <dbReference type="ARBA" id="ARBA00011738"/>
    </source>
</evidence>
<keyword evidence="3 8" id="KW-0540">Nuclease</keyword>
<dbReference type="RefSeq" id="WP_116422222.1">
    <property type="nucleotide sequence ID" value="NZ_NMUE01000099.1"/>
</dbReference>
<dbReference type="AlphaFoldDB" id="A0A371R1Y1"/>
<dbReference type="OrthoDB" id="85118at2157"/>
<evidence type="ECO:0000256" key="6">
    <source>
        <dbReference type="ARBA" id="ARBA00022801"/>
    </source>
</evidence>
<feature type="binding site" evidence="8">
    <location>
        <position position="250"/>
    </location>
    <ligand>
        <name>Zn(2+)</name>
        <dbReference type="ChEBI" id="CHEBI:29105"/>
        <label>2</label>
        <note>catalytic</note>
    </ligand>
</feature>
<feature type="domain" description="Metallo-beta-lactamase" evidence="9">
    <location>
        <begin position="33"/>
        <end position="250"/>
    </location>
</feature>
<proteinExistence type="inferred from homology"/>
<dbReference type="SUPFAM" id="SSF56281">
    <property type="entry name" value="Metallo-hydrolase/oxidoreductase"/>
    <property type="match status" value="1"/>
</dbReference>
<protein>
    <recommendedName>
        <fullName evidence="8">Ribonuclease Z</fullName>
        <shortName evidence="8">RNase Z</shortName>
        <ecNumber evidence="8">3.1.26.11</ecNumber>
    </recommendedName>
    <alternativeName>
        <fullName evidence="8">tRNA 3 endonuclease</fullName>
    </alternativeName>
    <alternativeName>
        <fullName evidence="8">tRNase Z</fullName>
    </alternativeName>
</protein>
<evidence type="ECO:0000313" key="10">
    <source>
        <dbReference type="EMBL" id="RFA92338.1"/>
    </source>
</evidence>
<comment type="catalytic activity">
    <reaction evidence="8">
        <text>Endonucleolytic cleavage of RNA, removing extra 3' nucleotides from tRNA precursor, generating 3' termini of tRNAs. A 3'-hydroxy group is left at the tRNA terminus and a 5'-phosphoryl group is left at the trailer molecule.</text>
        <dbReference type="EC" id="3.1.26.11"/>
    </reaction>
</comment>
<evidence type="ECO:0000256" key="4">
    <source>
        <dbReference type="ARBA" id="ARBA00022723"/>
    </source>
</evidence>
<keyword evidence="7 8" id="KW-0862">Zinc</keyword>
<accession>A0A371R1Y1</accession>
<dbReference type="Proteomes" id="UP000256877">
    <property type="component" value="Unassembled WGS sequence"/>
</dbReference>
<feature type="binding site" evidence="8">
    <location>
        <position position="191"/>
    </location>
    <ligand>
        <name>Zn(2+)</name>
        <dbReference type="ChEBI" id="CHEBI:29105"/>
        <label>2</label>
        <note>catalytic</note>
    </ligand>
</feature>
<sequence>MPIVKLVILGSGGAVPKADRMLPAIYLEDWLGHRVLLDAGEGVQYRLLQIGISPSSLTLIAVTHMHEDHILGLPGLVITSKFLGGRLKVLAPKSMHGALSKLGVEVADSYEEERFKIKCVEVCHTVDACGWLIQWDVGYKLDLSKTSGLPKWALTELIKGKPVKIGDRIITPEEVADPAHKRFKYLLYTGDTAPCPEMWKKVGSVDVLIHEATFADDVSPSKAHEEGHSTVADAIEAARALNAQVLVLTHVSARYPDKSRHRELASRISPPPYIYIPEDFETLLVKL</sequence>
<comment type="function">
    <text evidence="8">Zinc phosphodiesterase, which displays some tRNA 3'-processing endonuclease activity. Probably involved in tRNA maturation, by removing a 3'-trailer from precursor tRNA.</text>
</comment>
<comment type="subunit">
    <text evidence="1 8">Homodimer.</text>
</comment>
<evidence type="ECO:0000256" key="5">
    <source>
        <dbReference type="ARBA" id="ARBA00022759"/>
    </source>
</evidence>
<dbReference type="GO" id="GO:0042781">
    <property type="term" value="F:3'-tRNA processing endoribonuclease activity"/>
    <property type="evidence" value="ECO:0007669"/>
    <property type="project" value="UniProtKB-UniRule"/>
</dbReference>
<dbReference type="EC" id="3.1.26.11" evidence="8"/>
<feature type="binding site" evidence="8">
    <location>
        <position position="69"/>
    </location>
    <ligand>
        <name>Zn(2+)</name>
        <dbReference type="ChEBI" id="CHEBI:29105"/>
        <label>2</label>
        <note>catalytic</note>
    </ligand>
</feature>
<dbReference type="GO" id="GO:0008270">
    <property type="term" value="F:zinc ion binding"/>
    <property type="evidence" value="ECO:0007669"/>
    <property type="project" value="UniProtKB-UniRule"/>
</dbReference>
<evidence type="ECO:0000313" key="12">
    <source>
        <dbReference type="Proteomes" id="UP000256877"/>
    </source>
</evidence>
<dbReference type="InterPro" id="IPR013471">
    <property type="entry name" value="RNase_Z/BN"/>
</dbReference>